<dbReference type="Proteomes" id="UP000244056">
    <property type="component" value="Chromosome"/>
</dbReference>
<evidence type="ECO:0000313" key="1">
    <source>
        <dbReference type="EMBL" id="AVZ29573.1"/>
    </source>
</evidence>
<dbReference type="EMBL" id="CP020114">
    <property type="protein sequence ID" value="AVZ29573.1"/>
    <property type="molecule type" value="Genomic_DNA"/>
</dbReference>
<dbReference type="KEGG" id="nsp:BMF81_00285"/>
<organism evidence="1 2">
    <name type="scientific">Nodularia spumigena UHCC 0039</name>
    <dbReference type="NCBI Taxonomy" id="1914872"/>
    <lineage>
        <taxon>Bacteria</taxon>
        <taxon>Bacillati</taxon>
        <taxon>Cyanobacteriota</taxon>
        <taxon>Cyanophyceae</taxon>
        <taxon>Nostocales</taxon>
        <taxon>Nodulariaceae</taxon>
        <taxon>Nodularia</taxon>
    </lineage>
</organism>
<dbReference type="GeneID" id="78015692"/>
<protein>
    <submittedName>
        <fullName evidence="1">Uncharacterized protein</fullName>
    </submittedName>
</protein>
<dbReference type="RefSeq" id="WP_159076536.1">
    <property type="nucleotide sequence ID" value="NZ_CAWNZE010000001.1"/>
</dbReference>
<accession>A0A2S0Q5B1</accession>
<reference evidence="1 2" key="1">
    <citation type="submission" date="2017-03" db="EMBL/GenBank/DDBJ databases">
        <title>Comparative genomics of the toxic Baltic Sea cyanobacteria Nodularia spumigena UHCC 0039 and its response on varying salinity.</title>
        <authorList>
            <person name="Teikari J.E."/>
        </authorList>
    </citation>
    <scope>NUCLEOTIDE SEQUENCE [LARGE SCALE GENOMIC DNA]</scope>
    <source>
        <strain evidence="1 2">UHCC 0039</strain>
    </source>
</reference>
<evidence type="ECO:0000313" key="2">
    <source>
        <dbReference type="Proteomes" id="UP000244056"/>
    </source>
</evidence>
<gene>
    <name evidence="1" type="ORF">BMF81_00285</name>
</gene>
<sequence length="59" mass="6073">MANIQILDLELVQTEFSELSHMELESIIGGRAIGDGTTVVVSGGTTVVVSGGTTVVVIK</sequence>
<name>A0A2S0Q5B1_NODSP</name>
<proteinExistence type="predicted"/>
<dbReference type="AlphaFoldDB" id="A0A2S0Q5B1"/>